<protein>
    <submittedName>
        <fullName evidence="2">Uncharacterized protein</fullName>
    </submittedName>
</protein>
<feature type="region of interest" description="Disordered" evidence="1">
    <location>
        <begin position="37"/>
        <end position="58"/>
    </location>
</feature>
<keyword evidence="3" id="KW-1185">Reference proteome</keyword>
<dbReference type="Proteomes" id="UP000299102">
    <property type="component" value="Unassembled WGS sequence"/>
</dbReference>
<gene>
    <name evidence="2" type="ORF">EVAR_17826_1</name>
</gene>
<comment type="caution">
    <text evidence="2">The sequence shown here is derived from an EMBL/GenBank/DDBJ whole genome shotgun (WGS) entry which is preliminary data.</text>
</comment>
<dbReference type="AlphaFoldDB" id="A0A4C1TTK6"/>
<reference evidence="2 3" key="1">
    <citation type="journal article" date="2019" name="Commun. Biol.">
        <title>The bagworm genome reveals a unique fibroin gene that provides high tensile strength.</title>
        <authorList>
            <person name="Kono N."/>
            <person name="Nakamura H."/>
            <person name="Ohtoshi R."/>
            <person name="Tomita M."/>
            <person name="Numata K."/>
            <person name="Arakawa K."/>
        </authorList>
    </citation>
    <scope>NUCLEOTIDE SEQUENCE [LARGE SCALE GENOMIC DNA]</scope>
</reference>
<accession>A0A4C1TTK6</accession>
<organism evidence="2 3">
    <name type="scientific">Eumeta variegata</name>
    <name type="common">Bagworm moth</name>
    <name type="synonym">Eumeta japonica</name>
    <dbReference type="NCBI Taxonomy" id="151549"/>
    <lineage>
        <taxon>Eukaryota</taxon>
        <taxon>Metazoa</taxon>
        <taxon>Ecdysozoa</taxon>
        <taxon>Arthropoda</taxon>
        <taxon>Hexapoda</taxon>
        <taxon>Insecta</taxon>
        <taxon>Pterygota</taxon>
        <taxon>Neoptera</taxon>
        <taxon>Endopterygota</taxon>
        <taxon>Lepidoptera</taxon>
        <taxon>Glossata</taxon>
        <taxon>Ditrysia</taxon>
        <taxon>Tineoidea</taxon>
        <taxon>Psychidae</taxon>
        <taxon>Oiketicinae</taxon>
        <taxon>Eumeta</taxon>
    </lineage>
</organism>
<proteinExistence type="predicted"/>
<dbReference type="EMBL" id="BGZK01000086">
    <property type="protein sequence ID" value="GBP17340.1"/>
    <property type="molecule type" value="Genomic_DNA"/>
</dbReference>
<evidence type="ECO:0000256" key="1">
    <source>
        <dbReference type="SAM" id="MobiDB-lite"/>
    </source>
</evidence>
<sequence>MQCAGSALPDPCFSSPAFLFYAIATLSYGTEDLKLPHARASSRRGYSPDGSGGKGPFFESIGAGVMPVPSPSHPRARAVIAHAQPAGEEGHLA</sequence>
<evidence type="ECO:0000313" key="2">
    <source>
        <dbReference type="EMBL" id="GBP17340.1"/>
    </source>
</evidence>
<name>A0A4C1TTK6_EUMVA</name>
<evidence type="ECO:0000313" key="3">
    <source>
        <dbReference type="Proteomes" id="UP000299102"/>
    </source>
</evidence>